<reference evidence="9 10" key="1">
    <citation type="submission" date="2016-10" db="EMBL/GenBank/DDBJ databases">
        <authorList>
            <person name="de Groot N.N."/>
        </authorList>
    </citation>
    <scope>NUCLEOTIDE SEQUENCE [LARGE SCALE GENOMIC DNA]</scope>
    <source>
        <strain evidence="9 10">KH1P1</strain>
    </source>
</reference>
<evidence type="ECO:0000256" key="5">
    <source>
        <dbReference type="ARBA" id="ARBA00023136"/>
    </source>
</evidence>
<gene>
    <name evidence="9" type="ORF">SAMN04487771_10816</name>
</gene>
<dbReference type="PANTHER" id="PTHR34390">
    <property type="entry name" value="UPF0442 PROTEIN YJJB-RELATED"/>
    <property type="match status" value="1"/>
</dbReference>
<keyword evidence="5 7" id="KW-0472">Membrane</keyword>
<keyword evidence="4 7" id="KW-1133">Transmembrane helix</keyword>
<organism evidence="9 10">
    <name type="scientific">[Clostridium] aminophilum</name>
    <dbReference type="NCBI Taxonomy" id="1526"/>
    <lineage>
        <taxon>Bacteria</taxon>
        <taxon>Bacillati</taxon>
        <taxon>Bacillota</taxon>
        <taxon>Clostridia</taxon>
        <taxon>Lachnospirales</taxon>
        <taxon>Lachnospiraceae</taxon>
    </lineage>
</organism>
<evidence type="ECO:0000313" key="10">
    <source>
        <dbReference type="Proteomes" id="UP000199820"/>
    </source>
</evidence>
<feature type="transmembrane region" description="Helical" evidence="7">
    <location>
        <begin position="182"/>
        <end position="203"/>
    </location>
</feature>
<evidence type="ECO:0000313" key="9">
    <source>
        <dbReference type="EMBL" id="SET95562.1"/>
    </source>
</evidence>
<dbReference type="Pfam" id="PF06738">
    <property type="entry name" value="ThrE"/>
    <property type="match status" value="1"/>
</dbReference>
<evidence type="ECO:0000256" key="4">
    <source>
        <dbReference type="ARBA" id="ARBA00022989"/>
    </source>
</evidence>
<evidence type="ECO:0000256" key="7">
    <source>
        <dbReference type="SAM" id="Phobius"/>
    </source>
</evidence>
<dbReference type="GO" id="GO:0015744">
    <property type="term" value="P:succinate transport"/>
    <property type="evidence" value="ECO:0007669"/>
    <property type="project" value="TreeGrafter"/>
</dbReference>
<accession>A0A1I0IHK3</accession>
<feature type="transmembrane region" description="Helical" evidence="7">
    <location>
        <begin position="240"/>
        <end position="263"/>
    </location>
</feature>
<proteinExistence type="inferred from homology"/>
<evidence type="ECO:0000256" key="6">
    <source>
        <dbReference type="ARBA" id="ARBA00034125"/>
    </source>
</evidence>
<dbReference type="GO" id="GO:0005886">
    <property type="term" value="C:plasma membrane"/>
    <property type="evidence" value="ECO:0007669"/>
    <property type="project" value="UniProtKB-SubCell"/>
</dbReference>
<comment type="similarity">
    <text evidence="6">Belongs to the ThrE exporter (TC 2.A.79) family.</text>
</comment>
<dbReference type="RefSeq" id="WP_143050886.1">
    <property type="nucleotide sequence ID" value="NZ_FOIL01000081.1"/>
</dbReference>
<feature type="domain" description="Threonine/serine exporter-like N-terminal" evidence="8">
    <location>
        <begin position="28"/>
        <end position="263"/>
    </location>
</feature>
<dbReference type="OrthoDB" id="9813917at2"/>
<feature type="transmembrane region" description="Helical" evidence="7">
    <location>
        <begin position="130"/>
        <end position="148"/>
    </location>
</feature>
<dbReference type="InterPro" id="IPR050539">
    <property type="entry name" value="ThrE_Dicarb/AminoAcid_Exp"/>
</dbReference>
<dbReference type="GO" id="GO:0022857">
    <property type="term" value="F:transmembrane transporter activity"/>
    <property type="evidence" value="ECO:0007669"/>
    <property type="project" value="InterPro"/>
</dbReference>
<keyword evidence="3 7" id="KW-0812">Transmembrane</keyword>
<dbReference type="AlphaFoldDB" id="A0A1I0IHK3"/>
<dbReference type="EMBL" id="FOIL01000081">
    <property type="protein sequence ID" value="SET95562.1"/>
    <property type="molecule type" value="Genomic_DNA"/>
</dbReference>
<dbReference type="STRING" id="1526.SAMN02910262_00239"/>
<keyword evidence="2" id="KW-1003">Cell membrane</keyword>
<name>A0A1I0IHK3_9FIRM</name>
<keyword evidence="10" id="KW-1185">Reference proteome</keyword>
<evidence type="ECO:0000256" key="1">
    <source>
        <dbReference type="ARBA" id="ARBA00004651"/>
    </source>
</evidence>
<dbReference type="Proteomes" id="UP000199820">
    <property type="component" value="Unassembled WGS sequence"/>
</dbReference>
<dbReference type="eggNOG" id="COG2966">
    <property type="taxonomic scope" value="Bacteria"/>
</dbReference>
<evidence type="ECO:0000256" key="2">
    <source>
        <dbReference type="ARBA" id="ARBA00022475"/>
    </source>
</evidence>
<feature type="transmembrane region" description="Helical" evidence="7">
    <location>
        <begin position="209"/>
        <end position="228"/>
    </location>
</feature>
<evidence type="ECO:0000259" key="8">
    <source>
        <dbReference type="Pfam" id="PF06738"/>
    </source>
</evidence>
<dbReference type="InterPro" id="IPR010619">
    <property type="entry name" value="ThrE-like_N"/>
</dbReference>
<evidence type="ECO:0000256" key="3">
    <source>
        <dbReference type="ARBA" id="ARBA00022692"/>
    </source>
</evidence>
<comment type="subcellular location">
    <subcellularLocation>
        <location evidence="1">Cell membrane</location>
        <topology evidence="1">Multi-pass membrane protein</topology>
    </subcellularLocation>
</comment>
<dbReference type="PANTHER" id="PTHR34390:SF2">
    <property type="entry name" value="SUCCINATE TRANSPORTER SUBUNIT YJJP-RELATED"/>
    <property type="match status" value="1"/>
</dbReference>
<sequence>MQTIEMIDDGRIIPETADDLIALVHCFMDFGETLLLCGAEISRVEDTIMRLGQAYGALRTNIFAISSNITVTLQYPGNLEMTRTRRILTGCSTDFTKLEELNELSRRCCRNPIPAAVLHREVAKIREEKAPAAGFYAGSVLGAAAFALFFGGDLNDAAATAVAGLLIAWMQRKLTSLFPNSMAFHLTASLVSGVLICLFGKAARFHVDMITIGAIMLLIPGMAITNAVRDILVGDTLAGVLRIIECLLIAGSLACGFMFAMVLTGGM</sequence>
<protein>
    <submittedName>
        <fullName evidence="9">Uncharacterized membrane protein YjjP, DUF1212 family</fullName>
    </submittedName>
</protein>